<dbReference type="Gene3D" id="3.40.50.720">
    <property type="entry name" value="NAD(P)-binding Rossmann-like Domain"/>
    <property type="match status" value="1"/>
</dbReference>
<name>A0A3P1C1Y3_9BACT</name>
<sequence>MRVLVTGSAGHLGEALVRTLKERGYEVVALDIQVSDLTTHVGSITDRSFVKSCLAGVKTVFHTATLHKPHVATHSLQDFIDTNITGTLNLLQESVAAGVERFIFTSTTSVFGDALVPPVGEPAAWITEDVVPVPKNIYGVTKTSAENLCQLFYRNQGLPCLILRTSRFFPEADDSKEARDKFADVNLKANEFLFRRVALDDVVTAHLVAADKAHTIGFGTYIISATTPFLPGDTADLRIDAPAVLQKYIPDYQAEYERLGWRMLPDIDRVYDNAKARNELGWQPKYDFKTMIEKLKTGGSVLGPLAQLIGSKGYHAEKFSEGPYPVDH</sequence>
<dbReference type="PANTHER" id="PTHR43245">
    <property type="entry name" value="BIFUNCTIONAL POLYMYXIN RESISTANCE PROTEIN ARNA"/>
    <property type="match status" value="1"/>
</dbReference>
<evidence type="ECO:0000313" key="2">
    <source>
        <dbReference type="EMBL" id="RRB07317.1"/>
    </source>
</evidence>
<dbReference type="InterPro" id="IPR001509">
    <property type="entry name" value="Epimerase_deHydtase"/>
</dbReference>
<gene>
    <name evidence="2" type="ORF">EHT25_05950</name>
</gene>
<dbReference type="Proteomes" id="UP000271925">
    <property type="component" value="Unassembled WGS sequence"/>
</dbReference>
<evidence type="ECO:0000313" key="3">
    <source>
        <dbReference type="Proteomes" id="UP000271925"/>
    </source>
</evidence>
<feature type="domain" description="NAD-dependent epimerase/dehydratase" evidence="1">
    <location>
        <begin position="3"/>
        <end position="180"/>
    </location>
</feature>
<dbReference type="PANTHER" id="PTHR43245:SF54">
    <property type="entry name" value="BLL0593 PROTEIN"/>
    <property type="match status" value="1"/>
</dbReference>
<proteinExistence type="predicted"/>
<dbReference type="InterPro" id="IPR050177">
    <property type="entry name" value="Lipid_A_modif_metabolic_enz"/>
</dbReference>
<keyword evidence="3" id="KW-1185">Reference proteome</keyword>
<reference evidence="2 3" key="1">
    <citation type="submission" date="2018-11" db="EMBL/GenBank/DDBJ databases">
        <authorList>
            <person name="Zhou Z."/>
            <person name="Wang G."/>
        </authorList>
    </citation>
    <scope>NUCLEOTIDE SEQUENCE [LARGE SCALE GENOMIC DNA]</scope>
    <source>
        <strain evidence="2 3">KCTC52004</strain>
    </source>
</reference>
<protein>
    <submittedName>
        <fullName evidence="2">NAD(P)-dependent oxidoreductase</fullName>
    </submittedName>
</protein>
<dbReference type="OrthoDB" id="9801056at2"/>
<dbReference type="AlphaFoldDB" id="A0A3P1C1Y3"/>
<dbReference type="EMBL" id="RQJO01000007">
    <property type="protein sequence ID" value="RRB07317.1"/>
    <property type="molecule type" value="Genomic_DNA"/>
</dbReference>
<dbReference type="Pfam" id="PF01370">
    <property type="entry name" value="Epimerase"/>
    <property type="match status" value="1"/>
</dbReference>
<dbReference type="RefSeq" id="WP_124872072.1">
    <property type="nucleotide sequence ID" value="NZ_RQJO01000007.1"/>
</dbReference>
<accession>A0A3P1C1Y3</accession>
<dbReference type="InterPro" id="IPR036291">
    <property type="entry name" value="NAD(P)-bd_dom_sf"/>
</dbReference>
<comment type="caution">
    <text evidence="2">The sequence shown here is derived from an EMBL/GenBank/DDBJ whole genome shotgun (WGS) entry which is preliminary data.</text>
</comment>
<organism evidence="2 3">
    <name type="scientific">Larkinella rosea</name>
    <dbReference type="NCBI Taxonomy" id="2025312"/>
    <lineage>
        <taxon>Bacteria</taxon>
        <taxon>Pseudomonadati</taxon>
        <taxon>Bacteroidota</taxon>
        <taxon>Cytophagia</taxon>
        <taxon>Cytophagales</taxon>
        <taxon>Spirosomataceae</taxon>
        <taxon>Larkinella</taxon>
    </lineage>
</organism>
<dbReference type="SUPFAM" id="SSF51735">
    <property type="entry name" value="NAD(P)-binding Rossmann-fold domains"/>
    <property type="match status" value="1"/>
</dbReference>
<evidence type="ECO:0000259" key="1">
    <source>
        <dbReference type="Pfam" id="PF01370"/>
    </source>
</evidence>